<gene>
    <name evidence="1" type="ORF">B0H16DRAFT_1472677</name>
</gene>
<dbReference type="EMBL" id="JARKIB010000208">
    <property type="protein sequence ID" value="KAJ7723763.1"/>
    <property type="molecule type" value="Genomic_DNA"/>
</dbReference>
<evidence type="ECO:0000313" key="1">
    <source>
        <dbReference type="EMBL" id="KAJ7723763.1"/>
    </source>
</evidence>
<dbReference type="AlphaFoldDB" id="A0AAD7HMC2"/>
<comment type="caution">
    <text evidence="1">The sequence shown here is derived from an EMBL/GenBank/DDBJ whole genome shotgun (WGS) entry which is preliminary data.</text>
</comment>
<proteinExistence type="predicted"/>
<reference evidence="1" key="1">
    <citation type="submission" date="2023-03" db="EMBL/GenBank/DDBJ databases">
        <title>Massive genome expansion in bonnet fungi (Mycena s.s.) driven by repeated elements and novel gene families across ecological guilds.</title>
        <authorList>
            <consortium name="Lawrence Berkeley National Laboratory"/>
            <person name="Harder C.B."/>
            <person name="Miyauchi S."/>
            <person name="Viragh M."/>
            <person name="Kuo A."/>
            <person name="Thoen E."/>
            <person name="Andreopoulos B."/>
            <person name="Lu D."/>
            <person name="Skrede I."/>
            <person name="Drula E."/>
            <person name="Henrissat B."/>
            <person name="Morin E."/>
            <person name="Kohler A."/>
            <person name="Barry K."/>
            <person name="LaButti K."/>
            <person name="Morin E."/>
            <person name="Salamov A."/>
            <person name="Lipzen A."/>
            <person name="Mereny Z."/>
            <person name="Hegedus B."/>
            <person name="Baldrian P."/>
            <person name="Stursova M."/>
            <person name="Weitz H."/>
            <person name="Taylor A."/>
            <person name="Grigoriev I.V."/>
            <person name="Nagy L.G."/>
            <person name="Martin F."/>
            <person name="Kauserud H."/>
        </authorList>
    </citation>
    <scope>NUCLEOTIDE SEQUENCE</scope>
    <source>
        <strain evidence="1">CBHHK182m</strain>
    </source>
</reference>
<protein>
    <submittedName>
        <fullName evidence="1">Uncharacterized protein</fullName>
    </submittedName>
</protein>
<dbReference type="Proteomes" id="UP001215598">
    <property type="component" value="Unassembled WGS sequence"/>
</dbReference>
<accession>A0AAD7HMC2</accession>
<organism evidence="1 2">
    <name type="scientific">Mycena metata</name>
    <dbReference type="NCBI Taxonomy" id="1033252"/>
    <lineage>
        <taxon>Eukaryota</taxon>
        <taxon>Fungi</taxon>
        <taxon>Dikarya</taxon>
        <taxon>Basidiomycota</taxon>
        <taxon>Agaricomycotina</taxon>
        <taxon>Agaricomycetes</taxon>
        <taxon>Agaricomycetidae</taxon>
        <taxon>Agaricales</taxon>
        <taxon>Marasmiineae</taxon>
        <taxon>Mycenaceae</taxon>
        <taxon>Mycena</taxon>
    </lineage>
</organism>
<evidence type="ECO:0000313" key="2">
    <source>
        <dbReference type="Proteomes" id="UP001215598"/>
    </source>
</evidence>
<sequence>MPSEACSDPEAWPRRQNFDPTSKLCSSTELYFTTYLSMSVTMSKLRLEGETLLQNSITPTTYFQVQLLSGAASYIRITLGGQNFPSTLNSTLRAKFSTHHAHGPLLSPLTCPNYAPTWKLRPANEPLQIQLWRPISKLNHSAQVFSARSNAEITLGGRTFTPTSNSTLREIFDFNCLITIAKLCPDRAETLP</sequence>
<keyword evidence="2" id="KW-1185">Reference proteome</keyword>
<name>A0AAD7HMC2_9AGAR</name>